<dbReference type="GO" id="GO:0004029">
    <property type="term" value="F:aldehyde dehydrogenase (NAD+) activity"/>
    <property type="evidence" value="ECO:0007669"/>
    <property type="project" value="TreeGrafter"/>
</dbReference>
<proteinExistence type="predicted"/>
<dbReference type="InterPro" id="IPR001509">
    <property type="entry name" value="Epimerase_deHydtase"/>
</dbReference>
<dbReference type="PANTHER" id="PTHR48079:SF6">
    <property type="entry name" value="NAD(P)-BINDING DOMAIN-CONTAINING PROTEIN-RELATED"/>
    <property type="match status" value="1"/>
</dbReference>
<organism evidence="2 3">
    <name type="scientific">Lachnellula subtilissima</name>
    <dbReference type="NCBI Taxonomy" id="602034"/>
    <lineage>
        <taxon>Eukaryota</taxon>
        <taxon>Fungi</taxon>
        <taxon>Dikarya</taxon>
        <taxon>Ascomycota</taxon>
        <taxon>Pezizomycotina</taxon>
        <taxon>Leotiomycetes</taxon>
        <taxon>Helotiales</taxon>
        <taxon>Lachnaceae</taxon>
        <taxon>Lachnellula</taxon>
    </lineage>
</organism>
<dbReference type="OrthoDB" id="2130169at2759"/>
<dbReference type="SUPFAM" id="SSF51735">
    <property type="entry name" value="NAD(P)-binding Rossmann-fold domains"/>
    <property type="match status" value="1"/>
</dbReference>
<dbReference type="EMBL" id="QGMJ01000007">
    <property type="protein sequence ID" value="TVY45739.1"/>
    <property type="molecule type" value="Genomic_DNA"/>
</dbReference>
<protein>
    <recommendedName>
        <fullName evidence="1">NAD-dependent epimerase/dehydratase domain-containing protein</fullName>
    </recommendedName>
</protein>
<dbReference type="InterPro" id="IPR051783">
    <property type="entry name" value="NAD(P)-dependent_oxidoreduct"/>
</dbReference>
<dbReference type="Proteomes" id="UP000462212">
    <property type="component" value="Unassembled WGS sequence"/>
</dbReference>
<accession>A0A8H8UHV4</accession>
<evidence type="ECO:0000313" key="2">
    <source>
        <dbReference type="EMBL" id="TVY45739.1"/>
    </source>
</evidence>
<reference evidence="2 3" key="1">
    <citation type="submission" date="2018-05" db="EMBL/GenBank/DDBJ databases">
        <title>Genome sequencing and assembly of the regulated plant pathogen Lachnellula willkommii and related sister species for the development of diagnostic species identification markers.</title>
        <authorList>
            <person name="Giroux E."/>
            <person name="Bilodeau G."/>
        </authorList>
    </citation>
    <scope>NUCLEOTIDE SEQUENCE [LARGE SCALE GENOMIC DNA]</scope>
    <source>
        <strain evidence="2 3">CBS 197.66</strain>
    </source>
</reference>
<dbReference type="InterPro" id="IPR036291">
    <property type="entry name" value="NAD(P)-bd_dom_sf"/>
</dbReference>
<dbReference type="Gene3D" id="3.40.50.720">
    <property type="entry name" value="NAD(P)-binding Rossmann-like Domain"/>
    <property type="match status" value="1"/>
</dbReference>
<evidence type="ECO:0000313" key="3">
    <source>
        <dbReference type="Proteomes" id="UP000462212"/>
    </source>
</evidence>
<name>A0A8H8UHV4_9HELO</name>
<dbReference type="Pfam" id="PF01370">
    <property type="entry name" value="Epimerase"/>
    <property type="match status" value="1"/>
</dbReference>
<dbReference type="AlphaFoldDB" id="A0A8H8UHV4"/>
<feature type="domain" description="NAD-dependent epimerase/dehydratase" evidence="1">
    <location>
        <begin position="6"/>
        <end position="91"/>
    </location>
</feature>
<gene>
    <name evidence="2" type="ORF">LSUB1_G000403</name>
</gene>
<dbReference type="GO" id="GO:0005737">
    <property type="term" value="C:cytoplasm"/>
    <property type="evidence" value="ECO:0007669"/>
    <property type="project" value="TreeGrafter"/>
</dbReference>
<evidence type="ECO:0000259" key="1">
    <source>
        <dbReference type="Pfam" id="PF01370"/>
    </source>
</evidence>
<comment type="caution">
    <text evidence="2">The sequence shown here is derived from an EMBL/GenBank/DDBJ whole genome shotgun (WGS) entry which is preliminary data.</text>
</comment>
<sequence>MAPPKIFITGATGYVGGDVLHTLLQSHPTWETNITCLYRTPSSINKLTTTYPAIKTIQGTLESTQILEDEAAKADIVLHFASSDHVPAAEAIKAGLLKGQGGTWIHTSGTDLLLNPKLLKGEKDVEPKEIKVFDDWEHLDEVISFPAEHSHRPVDKVVLSISGSNPDTNIKTAIVCPPTIFGHGRGTSSQRSAQIPGLAALTLDLGAEVRIPGGDKAFWNNIHIFDLSRLYLMLIDAAAGASGGEGKGTSWGQKGYYFAENGVHYWQEVATWIADEAKVQGVSTQGKVQGVTGSDKEVFRAEELLGWKPTIKWSREEVVDIVRVEAERKGLVKGN</sequence>
<dbReference type="PANTHER" id="PTHR48079">
    <property type="entry name" value="PROTEIN YEEZ"/>
    <property type="match status" value="1"/>
</dbReference>
<keyword evidence="3" id="KW-1185">Reference proteome</keyword>